<name>A0A3S9U7U1_9CAUD</name>
<evidence type="ECO:0000256" key="1">
    <source>
        <dbReference type="SAM" id="Phobius"/>
    </source>
</evidence>
<keyword evidence="1" id="KW-0812">Transmembrane</keyword>
<keyword evidence="3" id="KW-1185">Reference proteome</keyword>
<keyword evidence="1" id="KW-0472">Membrane</keyword>
<feature type="transmembrane region" description="Helical" evidence="1">
    <location>
        <begin position="6"/>
        <end position="29"/>
    </location>
</feature>
<evidence type="ECO:0000313" key="2">
    <source>
        <dbReference type="EMBL" id="AZS06385.1"/>
    </source>
</evidence>
<dbReference type="Proteomes" id="UP000288641">
    <property type="component" value="Segment"/>
</dbReference>
<keyword evidence="1" id="KW-1133">Transmembrane helix</keyword>
<protein>
    <submittedName>
        <fullName evidence="2">Uncharacterized protein</fullName>
    </submittedName>
</protein>
<evidence type="ECO:0000313" key="3">
    <source>
        <dbReference type="Proteomes" id="UP000288641"/>
    </source>
</evidence>
<dbReference type="EMBL" id="MK095606">
    <property type="protein sequence ID" value="AZS06385.1"/>
    <property type="molecule type" value="Genomic_DNA"/>
</dbReference>
<accession>A0A3S9U7U1</accession>
<organism evidence="2 3">
    <name type="scientific">Pantoea phage vB_PagS_AAS23</name>
    <dbReference type="NCBI Taxonomy" id="2499073"/>
    <lineage>
        <taxon>Viruses</taxon>
        <taxon>Duplodnaviria</taxon>
        <taxon>Heunggongvirae</taxon>
        <taxon>Uroviricota</taxon>
        <taxon>Caudoviricetes</taxon>
        <taxon>Drexlerviridae</taxon>
        <taxon>Sauletekiovirus</taxon>
        <taxon>Sauletekiovirus AAS23</taxon>
    </lineage>
</organism>
<proteinExistence type="predicted"/>
<reference evidence="2 3" key="1">
    <citation type="submission" date="2018-10" db="EMBL/GenBank/DDBJ databases">
        <title>Complete genome sequence of Pantoea phage vB_PagS_AAS23.</title>
        <authorList>
            <person name="Truncaite L."/>
            <person name="Simoliuniene M."/>
            <person name="Kazlauskas D."/>
            <person name="Meskys R."/>
            <person name="Simoliunas E."/>
        </authorList>
    </citation>
    <scope>NUCLEOTIDE SEQUENCE [LARGE SCALE GENOMIC DNA]</scope>
    <source>
        <strain evidence="2">AAS23</strain>
    </source>
</reference>
<sequence>MDSTSVVIFLMGLAVFAFFIAMTGLDALVKNHRAQVWISTISICVCFWSIVAAVIVGL</sequence>
<gene>
    <name evidence="2" type="ORF">AAS23_gp72</name>
</gene>
<feature type="transmembrane region" description="Helical" evidence="1">
    <location>
        <begin position="36"/>
        <end position="56"/>
    </location>
</feature>